<keyword evidence="3" id="KW-1185">Reference proteome</keyword>
<gene>
    <name evidence="2" type="ORF">C2E21_2661</name>
</gene>
<feature type="domain" description="DUF7897" evidence="1">
    <location>
        <begin position="168"/>
        <end position="364"/>
    </location>
</feature>
<dbReference type="OrthoDB" id="505346at2759"/>
<comment type="caution">
    <text evidence="2">The sequence shown here is derived from an EMBL/GenBank/DDBJ whole genome shotgun (WGS) entry which is preliminary data.</text>
</comment>
<reference evidence="2 3" key="1">
    <citation type="journal article" date="2018" name="Plant J.">
        <title>Genome sequences of Chlorella sorokiniana UTEX 1602 and Micractinium conductrix SAG 241.80: implications to maltose excretion by a green alga.</title>
        <authorList>
            <person name="Arriola M.B."/>
            <person name="Velmurugan N."/>
            <person name="Zhang Y."/>
            <person name="Plunkett M.H."/>
            <person name="Hondzo H."/>
            <person name="Barney B.M."/>
        </authorList>
    </citation>
    <scope>NUCLEOTIDE SEQUENCE [LARGE SCALE GENOMIC DNA]</scope>
    <source>
        <strain evidence="3">UTEX 1602</strain>
    </source>
</reference>
<evidence type="ECO:0000259" key="1">
    <source>
        <dbReference type="Pfam" id="PF25448"/>
    </source>
</evidence>
<evidence type="ECO:0000313" key="3">
    <source>
        <dbReference type="Proteomes" id="UP000239899"/>
    </source>
</evidence>
<dbReference type="Proteomes" id="UP000239899">
    <property type="component" value="Unassembled WGS sequence"/>
</dbReference>
<name>A0A2P6TY95_CHLSO</name>
<accession>A0A2P6TY95</accession>
<dbReference type="EMBL" id="LHPG02000004">
    <property type="protein sequence ID" value="PRW59031.1"/>
    <property type="molecule type" value="Genomic_DNA"/>
</dbReference>
<protein>
    <submittedName>
        <fullName evidence="2">Invasion antigen B</fullName>
    </submittedName>
</protein>
<organism evidence="2 3">
    <name type="scientific">Chlorella sorokiniana</name>
    <name type="common">Freshwater green alga</name>
    <dbReference type="NCBI Taxonomy" id="3076"/>
    <lineage>
        <taxon>Eukaryota</taxon>
        <taxon>Viridiplantae</taxon>
        <taxon>Chlorophyta</taxon>
        <taxon>core chlorophytes</taxon>
        <taxon>Trebouxiophyceae</taxon>
        <taxon>Chlorellales</taxon>
        <taxon>Chlorellaceae</taxon>
        <taxon>Chlorella clade</taxon>
        <taxon>Chlorella</taxon>
    </lineage>
</organism>
<evidence type="ECO:0000313" key="2">
    <source>
        <dbReference type="EMBL" id="PRW59031.1"/>
    </source>
</evidence>
<sequence>MAAAKPALPPGLLSSPQLAGQQRVALLKTLEGLTADAFRSSLASEPTAVAAVAALGGGPAAEQRLLKAALHQQLTGIPEYSPAFYVVLDACAHRQQLQREAVIGALSTLPQHGFDQLDRTLIVHAELVSGAYVAFHRKWLQAVQGHPLAAELAAADAAGQLPRELYNHYTVIVKNPDGSYGQVPYASYFPEEVAAIVDELDDWITVLTEVGTDHVEVKRQYLAYLQQYRACLAETDVSRLEGRWAQLDRLWMAIRHPVQVVHDIEYGYVDPLRCKVQPEFSLRILDDAHTKQNRTIAAIQDVMAAYFQRRPGRLAQEGLAGLRASMAGIYHLPFVTGVSMHFRFAGQSIPNRSEVRREHGVKIYFDMTSAEARAEAARELALQVVADRSRAAAIDAEDSIVYLVAPHEIGHAIYSLDNLREVIKPATKTLLEEPRAELTTLHTLRLMLEGGHLAQEQVECLLCCFMLEDLRRFQAWDSGATRPYTVSAMGCWARAEAVGYVTLNERGKVVMHDSKVATFLEHSSRLFERILDAEDAMDGAAVEAILAEMEACSSSAIVCHVVSQLHTPAALPQQRKEEVAEQQQPAAT</sequence>
<dbReference type="Pfam" id="PF25448">
    <property type="entry name" value="DUF7897"/>
    <property type="match status" value="1"/>
</dbReference>
<proteinExistence type="predicted"/>
<dbReference type="AlphaFoldDB" id="A0A2P6TY95"/>
<dbReference type="InterPro" id="IPR057219">
    <property type="entry name" value="DUF7897"/>
</dbReference>